<reference evidence="2" key="1">
    <citation type="journal article" date="2021" name="Syst. Appl. Microbiol.">
        <title>Roseomonas hellenica sp. nov., isolated from roots of wild-growing Alkanna tinctoria.</title>
        <authorList>
            <person name="Rat A."/>
            <person name="Naranjo H.D."/>
            <person name="Lebbe L."/>
            <person name="Cnockaert M."/>
            <person name="Krigas N."/>
            <person name="Grigoriadou K."/>
            <person name="Maloupa E."/>
            <person name="Willems A."/>
        </authorList>
    </citation>
    <scope>NUCLEOTIDE SEQUENCE [LARGE SCALE GENOMIC DNA]</scope>
    <source>
        <strain evidence="2">LMG 31159</strain>
    </source>
</reference>
<dbReference type="Proteomes" id="UP000698752">
    <property type="component" value="Unassembled WGS sequence"/>
</dbReference>
<sequence>MASQPPVGYARAIADALRREMTADGASAKTIMRWTGASERAVKGWIGGKRGPRGEHLIALMAGSDAVFLAVLRLARRDRFEPSPDLDAIRDHLRQALSALDEPGPNVDPENT</sequence>
<accession>A0ABS5EL50</accession>
<evidence type="ECO:0000313" key="1">
    <source>
        <dbReference type="EMBL" id="MBR0651756.1"/>
    </source>
</evidence>
<organism evidence="1 2">
    <name type="scientific">Neoroseomonas terrae</name>
    <dbReference type="NCBI Taxonomy" id="424799"/>
    <lineage>
        <taxon>Bacteria</taxon>
        <taxon>Pseudomonadati</taxon>
        <taxon>Pseudomonadota</taxon>
        <taxon>Alphaproteobacteria</taxon>
        <taxon>Acetobacterales</taxon>
        <taxon>Acetobacteraceae</taxon>
        <taxon>Neoroseomonas</taxon>
    </lineage>
</organism>
<protein>
    <recommendedName>
        <fullName evidence="3">XRE family transcriptional regulator</fullName>
    </recommendedName>
</protein>
<keyword evidence="2" id="KW-1185">Reference proteome</keyword>
<evidence type="ECO:0000313" key="2">
    <source>
        <dbReference type="Proteomes" id="UP000698752"/>
    </source>
</evidence>
<gene>
    <name evidence="1" type="ORF">GXW78_18950</name>
</gene>
<proteinExistence type="predicted"/>
<evidence type="ECO:0008006" key="3">
    <source>
        <dbReference type="Google" id="ProtNLM"/>
    </source>
</evidence>
<comment type="caution">
    <text evidence="1">The sequence shown here is derived from an EMBL/GenBank/DDBJ whole genome shotgun (WGS) entry which is preliminary data.</text>
</comment>
<dbReference type="EMBL" id="JAAEDI010000021">
    <property type="protein sequence ID" value="MBR0651756.1"/>
    <property type="molecule type" value="Genomic_DNA"/>
</dbReference>
<name>A0ABS5EL50_9PROT</name>